<sequence>MKRVKLVHGRREIDVVLSEAGSAKFFSSRLTAQIAGAFHEPDYPARVAESLGVSKQVVGLYVRKMCKAGLLTEVGEVEVRGGRARLYRTTASGLAVVFPKHPWRRLSKMADMPGKLSAFLHPFVKDGKLNGLVVVGSPHPHGPFRSVAADGHYGFQLGLFLGRYVELPADFAVRLDVDVKSEKLHENNMLLLGGPGTNIITASVNSSLPIRFIENNYWAGLVSPKQKYASEFTGIVAKTPNPSNPDNIVIVLAGLRASGTKAAVISLTTRWEKLLQSYEGQDSWAAVVEGLDLDGDGKIDSVEILETT</sequence>
<dbReference type="PROSITE" id="PS00018">
    <property type="entry name" value="EF_HAND_1"/>
    <property type="match status" value="1"/>
</dbReference>
<dbReference type="AlphaFoldDB" id="A0A7C5QCJ2"/>
<dbReference type="InterPro" id="IPR036390">
    <property type="entry name" value="WH_DNA-bd_sf"/>
</dbReference>
<accession>A0A7C5QCJ2</accession>
<evidence type="ECO:0000313" key="1">
    <source>
        <dbReference type="EMBL" id="HHK67731.1"/>
    </source>
</evidence>
<organism evidence="1">
    <name type="scientific">Caldiarchaeum subterraneum</name>
    <dbReference type="NCBI Taxonomy" id="311458"/>
    <lineage>
        <taxon>Archaea</taxon>
        <taxon>Nitrososphaerota</taxon>
        <taxon>Candidatus Caldarchaeales</taxon>
        <taxon>Candidatus Caldarchaeaceae</taxon>
        <taxon>Candidatus Caldarchaeum</taxon>
    </lineage>
</organism>
<dbReference type="EMBL" id="DRWN01000012">
    <property type="protein sequence ID" value="HHK67731.1"/>
    <property type="molecule type" value="Genomic_DNA"/>
</dbReference>
<dbReference type="SUPFAM" id="SSF46785">
    <property type="entry name" value="Winged helix' DNA-binding domain"/>
    <property type="match status" value="1"/>
</dbReference>
<gene>
    <name evidence="1" type="ORF">ENM11_01055</name>
</gene>
<dbReference type="InterPro" id="IPR018247">
    <property type="entry name" value="EF_Hand_1_Ca_BS"/>
</dbReference>
<proteinExistence type="predicted"/>
<reference evidence="1" key="1">
    <citation type="journal article" date="2020" name="mSystems">
        <title>Genome- and Community-Level Interaction Insights into Carbon Utilization and Element Cycling Functions of Hydrothermarchaeota in Hydrothermal Sediment.</title>
        <authorList>
            <person name="Zhou Z."/>
            <person name="Liu Y."/>
            <person name="Xu W."/>
            <person name="Pan J."/>
            <person name="Luo Z.H."/>
            <person name="Li M."/>
        </authorList>
    </citation>
    <scope>NUCLEOTIDE SEQUENCE [LARGE SCALE GENOMIC DNA]</scope>
    <source>
        <strain evidence="1">SpSt-1056</strain>
    </source>
</reference>
<comment type="caution">
    <text evidence="1">The sequence shown here is derived from an EMBL/GenBank/DDBJ whole genome shotgun (WGS) entry which is preliminary data.</text>
</comment>
<protein>
    <submittedName>
        <fullName evidence="1">Uncharacterized protein</fullName>
    </submittedName>
</protein>
<name>A0A7C5QCJ2_CALS0</name>